<feature type="region of interest" description="Disordered" evidence="1">
    <location>
        <begin position="111"/>
        <end position="266"/>
    </location>
</feature>
<protein>
    <submittedName>
        <fullName evidence="3">Uncharacterized protein</fullName>
    </submittedName>
</protein>
<dbReference type="WBParaSite" id="PDA_v2.g23916.t1">
    <property type="protein sequence ID" value="PDA_v2.g23916.t1"/>
    <property type="gene ID" value="PDA_v2.g23916"/>
</dbReference>
<sequence length="391" mass="43548">MSLKKFKRTAASINLSDFLNNHNSEKDSYSSWNKSIKDLGKIVDYQKNEDKWKNDKNAINGSTLSLHILTYEKSVEAESKFIDGTKEKDSKHKNTKQFFVVSKSVIQNPFEFPRQQENDPSKTPEVAQFKTSQKLLDPNQMQQNPGGLINQAPEPPKLVSTSETDSQKESKKEISEKSDKSEKSGNEKSEKEKTEKKKNQKKKKSSKKRSTKSHQSKKKEKKKRGEKNRKTQEEPIFSQVAAATSPSEGSEGDGDGAGETLAPCSEKEWEHGSAAYNAALLNVKRKPNRVTVFALKKKGDKDGKSPTSSTNNNNNNPDGSTPPTNSSGSLKSVSTKKLKKKSKDRKMDKADQIGKIVAGIVRKYLEGKNEENIQVEIKLVSQDGTSTPVIP</sequence>
<accession>A0A914PZS5</accession>
<feature type="compositionally biased region" description="Basic residues" evidence="1">
    <location>
        <begin position="198"/>
        <end position="227"/>
    </location>
</feature>
<dbReference type="InterPro" id="IPR020149">
    <property type="entry name" value="Uncharacterised_C02F5.10"/>
</dbReference>
<dbReference type="Pfam" id="PF17309">
    <property type="entry name" value="DUF5356"/>
    <property type="match status" value="1"/>
</dbReference>
<feature type="region of interest" description="Disordered" evidence="1">
    <location>
        <begin position="279"/>
        <end position="352"/>
    </location>
</feature>
<dbReference type="Proteomes" id="UP000887578">
    <property type="component" value="Unplaced"/>
</dbReference>
<feature type="compositionally biased region" description="Basic residues" evidence="1">
    <location>
        <begin position="334"/>
        <end position="344"/>
    </location>
</feature>
<organism evidence="2 3">
    <name type="scientific">Panagrolaimus davidi</name>
    <dbReference type="NCBI Taxonomy" id="227884"/>
    <lineage>
        <taxon>Eukaryota</taxon>
        <taxon>Metazoa</taxon>
        <taxon>Ecdysozoa</taxon>
        <taxon>Nematoda</taxon>
        <taxon>Chromadorea</taxon>
        <taxon>Rhabditida</taxon>
        <taxon>Tylenchina</taxon>
        <taxon>Panagrolaimomorpha</taxon>
        <taxon>Panagrolaimoidea</taxon>
        <taxon>Panagrolaimidae</taxon>
        <taxon>Panagrolaimus</taxon>
    </lineage>
</organism>
<dbReference type="AlphaFoldDB" id="A0A914PZS5"/>
<evidence type="ECO:0000313" key="2">
    <source>
        <dbReference type="Proteomes" id="UP000887578"/>
    </source>
</evidence>
<keyword evidence="2" id="KW-1185">Reference proteome</keyword>
<name>A0A914PZS5_9BILA</name>
<evidence type="ECO:0000256" key="1">
    <source>
        <dbReference type="SAM" id="MobiDB-lite"/>
    </source>
</evidence>
<feature type="compositionally biased region" description="Low complexity" evidence="1">
    <location>
        <begin position="305"/>
        <end position="333"/>
    </location>
</feature>
<feature type="compositionally biased region" description="Polar residues" evidence="1">
    <location>
        <begin position="129"/>
        <end position="145"/>
    </location>
</feature>
<proteinExistence type="predicted"/>
<reference evidence="3" key="1">
    <citation type="submission" date="2022-11" db="UniProtKB">
        <authorList>
            <consortium name="WormBaseParasite"/>
        </authorList>
    </citation>
    <scope>IDENTIFICATION</scope>
</reference>
<feature type="compositionally biased region" description="Basic and acidic residues" evidence="1">
    <location>
        <begin position="165"/>
        <end position="197"/>
    </location>
</feature>
<evidence type="ECO:0000313" key="3">
    <source>
        <dbReference type="WBParaSite" id="PDA_v2.g23916.t1"/>
    </source>
</evidence>